<feature type="domain" description="PDZ" evidence="8">
    <location>
        <begin position="73"/>
        <end position="130"/>
    </location>
</feature>
<dbReference type="GO" id="GO:0005506">
    <property type="term" value="F:iron ion binding"/>
    <property type="evidence" value="ECO:0007669"/>
    <property type="project" value="InterPro"/>
</dbReference>
<evidence type="ECO:0000256" key="7">
    <source>
        <dbReference type="SAM" id="Phobius"/>
    </source>
</evidence>
<dbReference type="CDD" id="cd10017">
    <property type="entry name" value="B3_DNA"/>
    <property type="match status" value="4"/>
</dbReference>
<organism evidence="11 12">
    <name type="scientific">Rhamnella rubrinervis</name>
    <dbReference type="NCBI Taxonomy" id="2594499"/>
    <lineage>
        <taxon>Eukaryota</taxon>
        <taxon>Viridiplantae</taxon>
        <taxon>Streptophyta</taxon>
        <taxon>Embryophyta</taxon>
        <taxon>Tracheophyta</taxon>
        <taxon>Spermatophyta</taxon>
        <taxon>Magnoliopsida</taxon>
        <taxon>eudicotyledons</taxon>
        <taxon>Gunneridae</taxon>
        <taxon>Pentapetalae</taxon>
        <taxon>rosids</taxon>
        <taxon>fabids</taxon>
        <taxon>Rosales</taxon>
        <taxon>Rhamnaceae</taxon>
        <taxon>rhamnoid group</taxon>
        <taxon>Rhamneae</taxon>
        <taxon>Rhamnella</taxon>
    </lineage>
</organism>
<feature type="domain" description="TF-B3" evidence="9">
    <location>
        <begin position="811"/>
        <end position="908"/>
    </location>
</feature>
<gene>
    <name evidence="11" type="ORF">FNV43_RR23789</name>
</gene>
<dbReference type="InterPro" id="IPR003340">
    <property type="entry name" value="B3_DNA-bd"/>
</dbReference>
<dbReference type="InterPro" id="IPR036034">
    <property type="entry name" value="PDZ_sf"/>
</dbReference>
<dbReference type="InterPro" id="IPR001478">
    <property type="entry name" value="PDZ"/>
</dbReference>
<dbReference type="SUPFAM" id="SSF101936">
    <property type="entry name" value="DNA-binding pseudobarrel domain"/>
    <property type="match status" value="5"/>
</dbReference>
<dbReference type="AlphaFoldDB" id="A0A8K0GKL2"/>
<dbReference type="InterPro" id="IPR015300">
    <property type="entry name" value="DNA-bd_pseudobarrel_sf"/>
</dbReference>
<dbReference type="SUPFAM" id="SSF50156">
    <property type="entry name" value="PDZ domain-like"/>
    <property type="match status" value="1"/>
</dbReference>
<feature type="domain" description="Rubredoxin-like" evidence="10">
    <location>
        <begin position="195"/>
        <end position="235"/>
    </location>
</feature>
<protein>
    <submittedName>
        <fullName evidence="11">Uncharacterized protein</fullName>
    </submittedName>
</protein>
<keyword evidence="5" id="KW-0539">Nucleus</keyword>
<keyword evidence="2" id="KW-0805">Transcription regulation</keyword>
<evidence type="ECO:0000256" key="3">
    <source>
        <dbReference type="ARBA" id="ARBA00023125"/>
    </source>
</evidence>
<keyword evidence="7" id="KW-1133">Transmembrane helix</keyword>
<evidence type="ECO:0000256" key="1">
    <source>
        <dbReference type="ARBA" id="ARBA00004123"/>
    </source>
</evidence>
<feature type="domain" description="TF-B3" evidence="9">
    <location>
        <begin position="1167"/>
        <end position="1265"/>
    </location>
</feature>
<name>A0A8K0GKL2_9ROSA</name>
<feature type="transmembrane region" description="Helical" evidence="7">
    <location>
        <begin position="250"/>
        <end position="270"/>
    </location>
</feature>
<dbReference type="InterPro" id="IPR050655">
    <property type="entry name" value="Plant_B3_domain"/>
</dbReference>
<evidence type="ECO:0000256" key="5">
    <source>
        <dbReference type="ARBA" id="ARBA00023242"/>
    </source>
</evidence>
<keyword evidence="7" id="KW-0472">Membrane</keyword>
<dbReference type="Pfam" id="PF02362">
    <property type="entry name" value="B3"/>
    <property type="match status" value="4"/>
</dbReference>
<keyword evidence="12" id="KW-1185">Reference proteome</keyword>
<keyword evidence="7" id="KW-0812">Transmembrane</keyword>
<evidence type="ECO:0000256" key="2">
    <source>
        <dbReference type="ARBA" id="ARBA00023015"/>
    </source>
</evidence>
<feature type="domain" description="TF-B3" evidence="9">
    <location>
        <begin position="937"/>
        <end position="1013"/>
    </location>
</feature>
<keyword evidence="3" id="KW-0238">DNA-binding</keyword>
<dbReference type="Gene3D" id="2.30.42.10">
    <property type="match status" value="1"/>
</dbReference>
<sequence>MSSAVVAGPSSSCSATFNRHHSINTPPITSTKPLPPSQCQKTTFQGLSLQDAKRGFSDSFVGQNRSGLTSVRRLKITAKTAGASKTIEAEVDKPLGLTLGQKPGGGVLVTAVDGGGNAAKAGLKAGDQVLYTSSFFGDELWPADKLGFTKTAIQAKPDSVYFVVSRGATVDVKRLPKRPAPPRFGRKLTEAQKARATHICLDCGFIYTLQKPFDEQPDGYVCPQCQAPKKRFARYDVNTGKAIGGGLPPIGVIIGLLAGIGAVGALLVYVKRRSCRENVGPSSNPMHGSLSSATKPSQLFKIILSSTLDNQNLVENSSAYFVMSLLLIVLVYISMDSQEAASMGSIFKYEGFSKFNVCIFDKSATEIDYPCNGQSSVVKPNFDKQCLEDYAEGAAVAADDEILESKPHLSSKNRVINEQVGREKKKLCKAEEEDVLVSRQFSSSKMSKESKKAIRAAKSCKHTHPSFLVLYRFYVVSLYVQCKSRTDSRMIKRIAKGMRSFMVDNNLKEGDVCAFELIKEEFILLKMHGFDLMISISMAVKRSCRENVGPSSNPMHGSHSSATKPSQFFKIILSSTIDDQKLKIPVKFARKFGKELSGVATIKVPNGRTWQLGLERTEKRILLVDGWLEFMEYHSISYGYLLVFKYEGFSNFNVCIFDKSATEIDYPCNGQSSVVKPNFDKQCLEDDEEEASADDDVEILESKPHLCSKNREINEQVGRKMKKLCKGATSLKCKVPTRTKKCKLEGQIKTELDDNLNENEKRHCPHKHDLSAKHEDGGLLLVSRRLCSTKMSTESKRAIRAARSCKRSHPSFMVLLRRSNFTGYRVDVPGEFVKKYMHSCSEFIKLEVVNGKQWCVWCSFKNGSASSGVRMSKGLGPFIKANNLKMGDVCVFELINKKLLKVSMYHAAEYAVYGENLTYGFGSLLFMLLHGFYLHKIPRKFSQKFGDELSAIATVSVPNGRIWHLGLQKAGDRILFADNWQKFVEYHSIDYGYFLCFRYLGFSDFHVLIFDTSHIEIKYPCHVESSSDGDDDLQPNFEKQSAEDLEEEDTDDYDFVVSEPTKHAKIKRKAFTESADQRAGRKRRKLCKSRSKNCEWEGQSGPVEVDGDNMSMGRQVNENDMHCPHYLSSGDEDVEIFVNRFFSTTIFSKETERAIHAAKRCKRTHPSFMVVLQKANLCNYYVDVPGTFVKKYMLNCSEFIELEGCNGKQWNVQCILRTSTNMVKRICRGMSSFLKDNNLKKGDVCVFELMKKKGILLKVSIYHAAEHGDPSSSKKRCLAS</sequence>
<feature type="domain" description="TF-B3" evidence="9">
    <location>
        <begin position="567"/>
        <end position="660"/>
    </location>
</feature>
<feature type="compositionally biased region" description="Acidic residues" evidence="6">
    <location>
        <begin position="1043"/>
        <end position="1052"/>
    </location>
</feature>
<dbReference type="GO" id="GO:0003677">
    <property type="term" value="F:DNA binding"/>
    <property type="evidence" value="ECO:0007669"/>
    <property type="project" value="UniProtKB-KW"/>
</dbReference>
<dbReference type="PANTHER" id="PTHR31920">
    <property type="entry name" value="B3 DOMAIN-CONTAINING"/>
    <property type="match status" value="1"/>
</dbReference>
<dbReference type="PANTHER" id="PTHR31920:SF37">
    <property type="entry name" value="B3 DOMAIN-CONTAINING TRANSCRIPTION FACTOR VRN1"/>
    <property type="match status" value="1"/>
</dbReference>
<dbReference type="CDD" id="cd00350">
    <property type="entry name" value="rubredoxin_like"/>
    <property type="match status" value="1"/>
</dbReference>
<dbReference type="PROSITE" id="PS50863">
    <property type="entry name" value="B3"/>
    <property type="match status" value="4"/>
</dbReference>
<keyword evidence="4" id="KW-0804">Transcription</keyword>
<accession>A0A8K0GKL2</accession>
<dbReference type="GO" id="GO:0005634">
    <property type="term" value="C:nucleus"/>
    <property type="evidence" value="ECO:0007669"/>
    <property type="project" value="UniProtKB-SubCell"/>
</dbReference>
<dbReference type="PROSITE" id="PS50106">
    <property type="entry name" value="PDZ"/>
    <property type="match status" value="1"/>
</dbReference>
<dbReference type="PROSITE" id="PS50903">
    <property type="entry name" value="RUBREDOXIN_LIKE"/>
    <property type="match status" value="1"/>
</dbReference>
<reference evidence="11" key="1">
    <citation type="submission" date="2020-03" db="EMBL/GenBank/DDBJ databases">
        <title>A high-quality chromosome-level genome assembly of a woody plant with both climbing and erect habits, Rhamnella rubrinervis.</title>
        <authorList>
            <person name="Lu Z."/>
            <person name="Yang Y."/>
            <person name="Zhu X."/>
            <person name="Sun Y."/>
        </authorList>
    </citation>
    <scope>NUCLEOTIDE SEQUENCE</scope>
    <source>
        <strain evidence="11">BYM</strain>
        <tissue evidence="11">Leaf</tissue>
    </source>
</reference>
<feature type="transmembrane region" description="Helical" evidence="7">
    <location>
        <begin position="318"/>
        <end position="335"/>
    </location>
</feature>
<evidence type="ECO:0000259" key="10">
    <source>
        <dbReference type="PROSITE" id="PS50903"/>
    </source>
</evidence>
<evidence type="ECO:0000259" key="9">
    <source>
        <dbReference type="PROSITE" id="PS50863"/>
    </source>
</evidence>
<proteinExistence type="predicted"/>
<dbReference type="InterPro" id="IPR024934">
    <property type="entry name" value="Rubredoxin-like_dom"/>
</dbReference>
<dbReference type="Gene3D" id="2.40.330.10">
    <property type="entry name" value="DNA-binding pseudobarrel domain"/>
    <property type="match status" value="5"/>
</dbReference>
<evidence type="ECO:0000313" key="12">
    <source>
        <dbReference type="Proteomes" id="UP000796880"/>
    </source>
</evidence>
<evidence type="ECO:0000313" key="11">
    <source>
        <dbReference type="EMBL" id="KAF3432687.1"/>
    </source>
</evidence>
<dbReference type="SUPFAM" id="SSF57802">
    <property type="entry name" value="Rubredoxin-like"/>
    <property type="match status" value="1"/>
</dbReference>
<feature type="region of interest" description="Disordered" evidence="6">
    <location>
        <begin position="1"/>
        <end position="41"/>
    </location>
</feature>
<dbReference type="EMBL" id="VOIH02000011">
    <property type="protein sequence ID" value="KAF3432687.1"/>
    <property type="molecule type" value="Genomic_DNA"/>
</dbReference>
<evidence type="ECO:0000259" key="8">
    <source>
        <dbReference type="PROSITE" id="PS50106"/>
    </source>
</evidence>
<feature type="region of interest" description="Disordered" evidence="6">
    <location>
        <begin position="1025"/>
        <end position="1052"/>
    </location>
</feature>
<comment type="subcellular location">
    <subcellularLocation>
        <location evidence="1">Nucleus</location>
    </subcellularLocation>
</comment>
<evidence type="ECO:0000256" key="4">
    <source>
        <dbReference type="ARBA" id="ARBA00023163"/>
    </source>
</evidence>
<dbReference type="SMART" id="SM01019">
    <property type="entry name" value="B3"/>
    <property type="match status" value="5"/>
</dbReference>
<dbReference type="Gene3D" id="2.20.28.10">
    <property type="match status" value="1"/>
</dbReference>
<comment type="caution">
    <text evidence="11">The sequence shown here is derived from an EMBL/GenBank/DDBJ whole genome shotgun (WGS) entry which is preliminary data.</text>
</comment>
<dbReference type="Proteomes" id="UP000796880">
    <property type="component" value="Unassembled WGS sequence"/>
</dbReference>
<dbReference type="OrthoDB" id="10264829at2759"/>
<evidence type="ECO:0000256" key="6">
    <source>
        <dbReference type="SAM" id="MobiDB-lite"/>
    </source>
</evidence>